<evidence type="ECO:0000256" key="2">
    <source>
        <dbReference type="ARBA" id="ARBA00022771"/>
    </source>
</evidence>
<dbReference type="InterPro" id="IPR003656">
    <property type="entry name" value="Znf_BED"/>
</dbReference>
<dbReference type="EMBL" id="OV170224">
    <property type="protein sequence ID" value="CAH0723928.1"/>
    <property type="molecule type" value="Genomic_DNA"/>
</dbReference>
<dbReference type="GO" id="GO:0008270">
    <property type="term" value="F:zinc ion binding"/>
    <property type="evidence" value="ECO:0007669"/>
    <property type="project" value="UniProtKB-KW"/>
</dbReference>
<dbReference type="Proteomes" id="UP000838878">
    <property type="component" value="Chromosome 4"/>
</dbReference>
<feature type="non-terminal residue" evidence="6">
    <location>
        <position position="93"/>
    </location>
</feature>
<dbReference type="AlphaFoldDB" id="A0A8J9VJY5"/>
<keyword evidence="3" id="KW-0862">Zinc</keyword>
<dbReference type="Pfam" id="PF02892">
    <property type="entry name" value="zf-BED"/>
    <property type="match status" value="1"/>
</dbReference>
<keyword evidence="7" id="KW-1185">Reference proteome</keyword>
<evidence type="ECO:0000259" key="5">
    <source>
        <dbReference type="PROSITE" id="PS50808"/>
    </source>
</evidence>
<sequence length="93" mass="10983">MVTSLNIIKQRRSWVWSYFKRVTSTLAQCTLCNRNICHGGNATGNMNRHLKMIHNKTAETVEDKFWAIHQIVRHFHTDEEYEATFLLWGSFVL</sequence>
<dbReference type="PROSITE" id="PS50808">
    <property type="entry name" value="ZF_BED"/>
    <property type="match status" value="1"/>
</dbReference>
<proteinExistence type="predicted"/>
<evidence type="ECO:0000313" key="6">
    <source>
        <dbReference type="EMBL" id="CAH0723928.1"/>
    </source>
</evidence>
<name>A0A8J9VJY5_9NEOP</name>
<evidence type="ECO:0000256" key="4">
    <source>
        <dbReference type="PROSITE-ProRule" id="PRU00027"/>
    </source>
</evidence>
<organism evidence="6 7">
    <name type="scientific">Brenthis ino</name>
    <name type="common">lesser marbled fritillary</name>
    <dbReference type="NCBI Taxonomy" id="405034"/>
    <lineage>
        <taxon>Eukaryota</taxon>
        <taxon>Metazoa</taxon>
        <taxon>Ecdysozoa</taxon>
        <taxon>Arthropoda</taxon>
        <taxon>Hexapoda</taxon>
        <taxon>Insecta</taxon>
        <taxon>Pterygota</taxon>
        <taxon>Neoptera</taxon>
        <taxon>Endopterygota</taxon>
        <taxon>Lepidoptera</taxon>
        <taxon>Glossata</taxon>
        <taxon>Ditrysia</taxon>
        <taxon>Papilionoidea</taxon>
        <taxon>Nymphalidae</taxon>
        <taxon>Heliconiinae</taxon>
        <taxon>Argynnini</taxon>
        <taxon>Brenthis</taxon>
    </lineage>
</organism>
<keyword evidence="1" id="KW-0479">Metal-binding</keyword>
<dbReference type="GO" id="GO:0003677">
    <property type="term" value="F:DNA binding"/>
    <property type="evidence" value="ECO:0007669"/>
    <property type="project" value="InterPro"/>
</dbReference>
<gene>
    <name evidence="6" type="ORF">BINO364_LOCUS9696</name>
</gene>
<feature type="domain" description="BED-type" evidence="5">
    <location>
        <begin position="10"/>
        <end position="61"/>
    </location>
</feature>
<dbReference type="SMART" id="SM00614">
    <property type="entry name" value="ZnF_BED"/>
    <property type="match status" value="1"/>
</dbReference>
<evidence type="ECO:0000256" key="1">
    <source>
        <dbReference type="ARBA" id="ARBA00022723"/>
    </source>
</evidence>
<accession>A0A8J9VJY5</accession>
<dbReference type="InterPro" id="IPR036236">
    <property type="entry name" value="Znf_C2H2_sf"/>
</dbReference>
<evidence type="ECO:0000313" key="7">
    <source>
        <dbReference type="Proteomes" id="UP000838878"/>
    </source>
</evidence>
<reference evidence="6" key="1">
    <citation type="submission" date="2021-12" db="EMBL/GenBank/DDBJ databases">
        <authorList>
            <person name="Martin H S."/>
        </authorList>
    </citation>
    <scope>NUCLEOTIDE SEQUENCE</scope>
</reference>
<keyword evidence="2 4" id="KW-0863">Zinc-finger</keyword>
<dbReference type="SUPFAM" id="SSF57667">
    <property type="entry name" value="beta-beta-alpha zinc fingers"/>
    <property type="match status" value="1"/>
</dbReference>
<protein>
    <recommendedName>
        <fullName evidence="5">BED-type domain-containing protein</fullName>
    </recommendedName>
</protein>
<evidence type="ECO:0000256" key="3">
    <source>
        <dbReference type="ARBA" id="ARBA00022833"/>
    </source>
</evidence>
<dbReference type="OrthoDB" id="1607513at2759"/>